<keyword evidence="3 5" id="KW-1133">Transmembrane helix</keyword>
<feature type="transmembrane region" description="Helical" evidence="5">
    <location>
        <begin position="233"/>
        <end position="254"/>
    </location>
</feature>
<feature type="transmembrane region" description="Helical" evidence="5">
    <location>
        <begin position="421"/>
        <end position="439"/>
    </location>
</feature>
<dbReference type="GO" id="GO:0005886">
    <property type="term" value="C:plasma membrane"/>
    <property type="evidence" value="ECO:0007669"/>
    <property type="project" value="TreeGrafter"/>
</dbReference>
<dbReference type="Pfam" id="PF01490">
    <property type="entry name" value="Aa_trans"/>
    <property type="match status" value="1"/>
</dbReference>
<feature type="transmembrane region" description="Helical" evidence="5">
    <location>
        <begin position="87"/>
        <end position="105"/>
    </location>
</feature>
<reference evidence="7" key="3">
    <citation type="submission" date="2025-09" db="UniProtKB">
        <authorList>
            <consortium name="Ensembl"/>
        </authorList>
    </citation>
    <scope>IDENTIFICATION</scope>
</reference>
<dbReference type="GO" id="GO:0089709">
    <property type="term" value="P:L-histidine transmembrane transport"/>
    <property type="evidence" value="ECO:0007669"/>
    <property type="project" value="TreeGrafter"/>
</dbReference>
<feature type="transmembrane region" description="Helical" evidence="5">
    <location>
        <begin position="488"/>
        <end position="508"/>
    </location>
</feature>
<dbReference type="GO" id="GO:0015186">
    <property type="term" value="F:L-glutamine transmembrane transporter activity"/>
    <property type="evidence" value="ECO:0007669"/>
    <property type="project" value="TreeGrafter"/>
</dbReference>
<feature type="transmembrane region" description="Helical" evidence="5">
    <location>
        <begin position="337"/>
        <end position="358"/>
    </location>
</feature>
<comment type="subcellular location">
    <subcellularLocation>
        <location evidence="1">Membrane</location>
        <topology evidence="1">Multi-pass membrane protein</topology>
    </subcellularLocation>
</comment>
<proteinExistence type="predicted"/>
<feature type="domain" description="Amino acid transporter transmembrane" evidence="6">
    <location>
        <begin position="80"/>
        <end position="502"/>
    </location>
</feature>
<evidence type="ECO:0000259" key="6">
    <source>
        <dbReference type="Pfam" id="PF01490"/>
    </source>
</evidence>
<evidence type="ECO:0000256" key="5">
    <source>
        <dbReference type="SAM" id="Phobius"/>
    </source>
</evidence>
<evidence type="ECO:0000256" key="1">
    <source>
        <dbReference type="ARBA" id="ARBA00004141"/>
    </source>
</evidence>
<feature type="transmembrane region" description="Helical" evidence="5">
    <location>
        <begin position="111"/>
        <end position="133"/>
    </location>
</feature>
<feature type="transmembrane region" description="Helical" evidence="5">
    <location>
        <begin position="200"/>
        <end position="221"/>
    </location>
</feature>
<dbReference type="AlphaFoldDB" id="A0A673A0V0"/>
<feature type="transmembrane region" description="Helical" evidence="5">
    <location>
        <begin position="296"/>
        <end position="316"/>
    </location>
</feature>
<dbReference type="Proteomes" id="UP000472271">
    <property type="component" value="Chromosome 7"/>
</dbReference>
<reference evidence="7" key="2">
    <citation type="submission" date="2025-08" db="UniProtKB">
        <authorList>
            <consortium name="Ensembl"/>
        </authorList>
    </citation>
    <scope>IDENTIFICATION</scope>
</reference>
<evidence type="ECO:0000313" key="8">
    <source>
        <dbReference type="Proteomes" id="UP000472271"/>
    </source>
</evidence>
<dbReference type="GO" id="GO:0015187">
    <property type="term" value="F:glycine transmembrane transporter activity"/>
    <property type="evidence" value="ECO:0007669"/>
    <property type="project" value="TreeGrafter"/>
</dbReference>
<sequence>MVNGLSLYSIFCTPSWCPKRFTHIHISSHSHTSGRLPATATYVYMFTFIHFFKNSNVTQSSPNIVLWLMFNFYVFQFEGKTSFGMSVFNLSNAIMGSGILGLSYAMSNTGIVLFLILLTCIACLSCYSVHLLLRSAGIVGIRAYEQLGLRAFGHPGKILAAVIITLHNIGAMSSYLFIVKYELPLVIQAFLGQTTSSDDWFMNGNYLIIIVTVCVILPLAMMKHLGYLGYTSGFSLSCMVFFLSSVSLYTFIYLQPYEHTHVKKLSVDALNYRAHVGGKLHTFCTSQLYVQNDEVFLIYLQTAYTIPILAFAFVCHPEVLPIYTELSNPTKKRMQNIGNVSILGMFIMYFFTATFGYLTFYGESELLHTYSKVDPLDKLILCVRLAVLVAVTLTVPVVLFPIRRALQQLLFPGRPFHWFRHVAIAVCLLFAVNLLVILVPNIRDIFGITGATTAPSLIFILPGLFYIRIVPTDQEPMNSRPKIQAACFTALGFIFMTMSLTFIGIDWMSGGNRNIGGH</sequence>
<evidence type="ECO:0000256" key="4">
    <source>
        <dbReference type="ARBA" id="ARBA00023136"/>
    </source>
</evidence>
<dbReference type="PANTHER" id="PTHR22950:SF74">
    <property type="entry name" value="SODIUM-COUPLED NEUTRAL AMINO ACID TRANSPORTER 5"/>
    <property type="match status" value="1"/>
</dbReference>
<reference evidence="7" key="1">
    <citation type="submission" date="2019-06" db="EMBL/GenBank/DDBJ databases">
        <authorList>
            <consortium name="Wellcome Sanger Institute Data Sharing"/>
        </authorList>
    </citation>
    <scope>NUCLEOTIDE SEQUENCE [LARGE SCALE GENOMIC DNA]</scope>
</reference>
<keyword evidence="2 5" id="KW-0812">Transmembrane</keyword>
<organism evidence="7 8">
    <name type="scientific">Sphaeramia orbicularis</name>
    <name type="common">orbiculate cardinalfish</name>
    <dbReference type="NCBI Taxonomy" id="375764"/>
    <lineage>
        <taxon>Eukaryota</taxon>
        <taxon>Metazoa</taxon>
        <taxon>Chordata</taxon>
        <taxon>Craniata</taxon>
        <taxon>Vertebrata</taxon>
        <taxon>Euteleostomi</taxon>
        <taxon>Actinopterygii</taxon>
        <taxon>Neopterygii</taxon>
        <taxon>Teleostei</taxon>
        <taxon>Neoteleostei</taxon>
        <taxon>Acanthomorphata</taxon>
        <taxon>Gobiaria</taxon>
        <taxon>Kurtiformes</taxon>
        <taxon>Apogonoidei</taxon>
        <taxon>Apogonidae</taxon>
        <taxon>Apogoninae</taxon>
        <taxon>Sphaeramia</taxon>
    </lineage>
</organism>
<feature type="transmembrane region" description="Helical" evidence="5">
    <location>
        <begin position="378"/>
        <end position="400"/>
    </location>
</feature>
<keyword evidence="8" id="KW-1185">Reference proteome</keyword>
<feature type="transmembrane region" description="Helical" evidence="5">
    <location>
        <begin position="445"/>
        <end position="467"/>
    </location>
</feature>
<dbReference type="InParanoid" id="A0A673A0V0"/>
<dbReference type="Ensembl" id="ENSSORT00005023016.1">
    <property type="protein sequence ID" value="ENSSORP00005022357.1"/>
    <property type="gene ID" value="ENSSORG00005009986.1"/>
</dbReference>
<dbReference type="PANTHER" id="PTHR22950">
    <property type="entry name" value="AMINO ACID TRANSPORTER"/>
    <property type="match status" value="1"/>
</dbReference>
<keyword evidence="4 5" id="KW-0472">Membrane</keyword>
<evidence type="ECO:0000256" key="3">
    <source>
        <dbReference type="ARBA" id="ARBA00022989"/>
    </source>
</evidence>
<protein>
    <submittedName>
        <fullName evidence="7">Solute carrier family 38 member 5b</fullName>
    </submittedName>
</protein>
<name>A0A673A0V0_9TELE</name>
<dbReference type="InterPro" id="IPR013057">
    <property type="entry name" value="AA_transpt_TM"/>
</dbReference>
<gene>
    <name evidence="7" type="primary">LOC115422699</name>
</gene>
<evidence type="ECO:0000313" key="7">
    <source>
        <dbReference type="Ensembl" id="ENSSORP00005022357.1"/>
    </source>
</evidence>
<accession>A0A673A0V0</accession>
<evidence type="ECO:0000256" key="2">
    <source>
        <dbReference type="ARBA" id="ARBA00022692"/>
    </source>
</evidence>
<dbReference type="GO" id="GO:0032329">
    <property type="term" value="P:serine transport"/>
    <property type="evidence" value="ECO:0007669"/>
    <property type="project" value="TreeGrafter"/>
</dbReference>
<feature type="transmembrane region" description="Helical" evidence="5">
    <location>
        <begin position="158"/>
        <end position="178"/>
    </location>
</feature>